<evidence type="ECO:0000313" key="2">
    <source>
        <dbReference type="Proteomes" id="UP000063147"/>
    </source>
</evidence>
<proteinExistence type="predicted"/>
<dbReference type="AlphaFoldDB" id="A0A0M4RP76"/>
<protein>
    <submittedName>
        <fullName evidence="1">Iron-sulfur protein</fullName>
    </submittedName>
</protein>
<sequence length="169" mass="20122">MRKNKMKIIIHDINEKELEKIYNLTGIDKNENIILIFDNKKIKNCTGCFFCWTKNPGECRIKDGYDNLAELYSKTEKIIIISKCCYGSYSPFVKNILDRSIPYLLPFFKIKNKEMHHTIRYKNKLYFEVYFYGENISDEEKEIAKNMVKANCINLNITDFKVSFFESFD</sequence>
<dbReference type="PATRIC" id="fig|76859.3.peg.1237"/>
<dbReference type="SUPFAM" id="SSF52218">
    <property type="entry name" value="Flavoproteins"/>
    <property type="match status" value="1"/>
</dbReference>
<name>A0A0M4RP76_9FUSO</name>
<organism evidence="1 2">
    <name type="scientific">Fusobacterium animalis</name>
    <dbReference type="NCBI Taxonomy" id="76859"/>
    <lineage>
        <taxon>Bacteria</taxon>
        <taxon>Fusobacteriati</taxon>
        <taxon>Fusobacteriota</taxon>
        <taxon>Fusobacteriia</taxon>
        <taxon>Fusobacteriales</taxon>
        <taxon>Fusobacteriaceae</taxon>
        <taxon>Fusobacterium</taxon>
    </lineage>
</organism>
<evidence type="ECO:0000313" key="1">
    <source>
        <dbReference type="EMBL" id="ALF17785.1"/>
    </source>
</evidence>
<reference evidence="2" key="1">
    <citation type="submission" date="2015-09" db="EMBL/GenBank/DDBJ databases">
        <authorList>
            <person name="Kook J.-K."/>
            <person name="Park S.-N."/>
            <person name="Lim Y.K."/>
            <person name="Jo E."/>
        </authorList>
    </citation>
    <scope>NUCLEOTIDE SEQUENCE [LARGE SCALE GENOMIC DNA]</scope>
    <source>
        <strain evidence="2">KCOM 1279</strain>
    </source>
</reference>
<dbReference type="EMBL" id="CP012713">
    <property type="protein sequence ID" value="ALF17785.1"/>
    <property type="molecule type" value="Genomic_DNA"/>
</dbReference>
<dbReference type="PANTHER" id="PTHR43741:SF3">
    <property type="entry name" value="NADPH-DEPENDENT FMN REDUCTASE-LIKE DOMAIN-CONTAINING PROTEIN"/>
    <property type="match status" value="1"/>
</dbReference>
<dbReference type="InterPro" id="IPR029039">
    <property type="entry name" value="Flavoprotein-like_sf"/>
</dbReference>
<gene>
    <name evidence="1" type="ORF">RN98_06195</name>
</gene>
<dbReference type="InterPro" id="IPR050104">
    <property type="entry name" value="FMN-dep_NADH:Q_OxRdtase_AzoR1"/>
</dbReference>
<accession>A0A0M4RP76</accession>
<dbReference type="Proteomes" id="UP000063147">
    <property type="component" value="Chromosome"/>
</dbReference>
<dbReference type="Gene3D" id="3.40.50.360">
    <property type="match status" value="1"/>
</dbReference>
<dbReference type="PANTHER" id="PTHR43741">
    <property type="entry name" value="FMN-DEPENDENT NADH-AZOREDUCTASE 1"/>
    <property type="match status" value="1"/>
</dbReference>